<accession>M4TCV6</accession>
<keyword evidence="6" id="KW-0472">Membrane</keyword>
<comment type="function">
    <text evidence="1">VSG forms a coat on the surface of the parasite. The trypanosome evades the immune response of the host by expressing a series of antigenically distinct VSGs from an estimated 1000 VSG genes.</text>
</comment>
<comment type="subcellular location">
    <subcellularLocation>
        <location evidence="2">Cell membrane</location>
        <topology evidence="2">Lipid-anchor</topology>
        <topology evidence="2">GPI-anchor</topology>
    </subcellularLocation>
</comment>
<evidence type="ECO:0000256" key="5">
    <source>
        <dbReference type="ARBA" id="ARBA00022729"/>
    </source>
</evidence>
<dbReference type="GO" id="GO:0098552">
    <property type="term" value="C:side of membrane"/>
    <property type="evidence" value="ECO:0007669"/>
    <property type="project" value="UniProtKB-KW"/>
</dbReference>
<evidence type="ECO:0000313" key="11">
    <source>
        <dbReference type="EMBL" id="AGH60850.1"/>
    </source>
</evidence>
<feature type="signal peptide" evidence="9">
    <location>
        <begin position="1"/>
        <end position="22"/>
    </location>
</feature>
<dbReference type="GO" id="GO:0005886">
    <property type="term" value="C:plasma membrane"/>
    <property type="evidence" value="ECO:0007669"/>
    <property type="project" value="UniProtKB-SubCell"/>
</dbReference>
<dbReference type="Pfam" id="PF13206">
    <property type="entry name" value="VSG_B"/>
    <property type="match status" value="1"/>
</dbReference>
<organism evidence="11">
    <name type="scientific">Trypanosoma brucei</name>
    <dbReference type="NCBI Taxonomy" id="5691"/>
    <lineage>
        <taxon>Eukaryota</taxon>
        <taxon>Discoba</taxon>
        <taxon>Euglenozoa</taxon>
        <taxon>Kinetoplastea</taxon>
        <taxon>Metakinetoplastina</taxon>
        <taxon>Trypanosomatida</taxon>
        <taxon>Trypanosomatidae</taxon>
        <taxon>Trypanosoma</taxon>
    </lineage>
</organism>
<proteinExistence type="predicted"/>
<evidence type="ECO:0000256" key="2">
    <source>
        <dbReference type="ARBA" id="ARBA00004609"/>
    </source>
</evidence>
<evidence type="ECO:0000259" key="10">
    <source>
        <dbReference type="Pfam" id="PF13206"/>
    </source>
</evidence>
<feature type="chain" id="PRO_5004059124" evidence="9">
    <location>
        <begin position="23"/>
        <end position="202"/>
    </location>
</feature>
<name>M4TCV6_9TRYP</name>
<evidence type="ECO:0000256" key="1">
    <source>
        <dbReference type="ARBA" id="ARBA00002523"/>
    </source>
</evidence>
<dbReference type="AlphaFoldDB" id="M4TCV6"/>
<evidence type="ECO:0000256" key="6">
    <source>
        <dbReference type="ARBA" id="ARBA00023136"/>
    </source>
</evidence>
<keyword evidence="3" id="KW-1003">Cell membrane</keyword>
<evidence type="ECO:0000256" key="8">
    <source>
        <dbReference type="ARBA" id="ARBA00023288"/>
    </source>
</evidence>
<sequence length="202" mass="21708">MAALTKVLTLLIFLVLALPSEAAMGDGGNRAEHAALCAFISMAGRKPEIPELEPLNNEAYKYIQELNFTLAPPAWQAQFYTTTDKATVNGNAQDAGLKNRGEDKYWADLAQEAAAFKKDATTNRVKKSGPQELGNESRALAAAEIAEITDHAAQIRAEYPNVAEQKKLYEPTTPPTSVAIALFGDEGSTAGNLIDARCAAQR</sequence>
<evidence type="ECO:0000256" key="4">
    <source>
        <dbReference type="ARBA" id="ARBA00022622"/>
    </source>
</evidence>
<protein>
    <submittedName>
        <fullName evidence="11">Variant surface glycoprotein 1949</fullName>
    </submittedName>
</protein>
<reference evidence="11" key="2">
    <citation type="journal article" date="2014" name="Mol. Biochem. Parasitol.">
        <title>Capturing the variant surface glycoprotein repertoire (the VSGnome) of Trypanosoma brucei Lister 427.</title>
        <authorList>
            <person name="Cross G.A."/>
            <person name="Kim H.S."/>
            <person name="Wickstead B."/>
        </authorList>
    </citation>
    <scope>NUCLEOTIDE SEQUENCE</scope>
    <source>
        <strain evidence="11">Lister 427</strain>
    </source>
</reference>
<feature type="domain" description="Trypanosome variant surface glycoprotein B-type N-terminal" evidence="10">
    <location>
        <begin position="12"/>
        <end position="189"/>
    </location>
</feature>
<evidence type="ECO:0000256" key="3">
    <source>
        <dbReference type="ARBA" id="ARBA00022475"/>
    </source>
</evidence>
<dbReference type="InterPro" id="IPR025932">
    <property type="entry name" value="Trypano_VSG_B_N_dom"/>
</dbReference>
<keyword evidence="4" id="KW-0336">GPI-anchor</keyword>
<keyword evidence="7" id="KW-0325">Glycoprotein</keyword>
<dbReference type="EMBL" id="KC613419">
    <property type="protein sequence ID" value="AGH60850.1"/>
    <property type="molecule type" value="Genomic_DNA"/>
</dbReference>
<evidence type="ECO:0000256" key="9">
    <source>
        <dbReference type="SAM" id="SignalP"/>
    </source>
</evidence>
<keyword evidence="5 9" id="KW-0732">Signal</keyword>
<keyword evidence="8" id="KW-0449">Lipoprotein</keyword>
<evidence type="ECO:0000256" key="7">
    <source>
        <dbReference type="ARBA" id="ARBA00023180"/>
    </source>
</evidence>
<reference evidence="11" key="1">
    <citation type="submission" date="2013-02" db="EMBL/GenBank/DDBJ databases">
        <authorList>
            <person name="Cross G.A.M."/>
            <person name="Kim H.-S."/>
            <person name="Wickstead B."/>
        </authorList>
    </citation>
    <scope>NUCLEOTIDE SEQUENCE</scope>
    <source>
        <strain evidence="11">Lister 427</strain>
    </source>
</reference>